<protein>
    <recommendedName>
        <fullName evidence="2">Dermonecrotic toxin N-terminal domain-containing protein</fullName>
    </recommendedName>
</protein>
<sequence>MPETPRPDIADLQTRLLSGPSLRDAASNALRPALKALYPSLDIDPQLAIVVTPTWSIEEDYVVAGPEQFESLTDVLVRLGVHGTTVTWLDGEHFLTRQPGSEPIIHLPVKIEAVGRLINELATLLFVAYQEQQLAYWNTATATDEPRWYQLSDALREQWNVADTQGWDAERLAMVRTVYRFPDRRQRLHNDPYKTRACLIDIDRNDNTEDRHLTVLPIAVLTGTSGQRTIITTCSVTQGFRHFDSYDALGNALTSLLTPLTRASRLKWRLFEPDGNFFDHQACTLLALDADVIGAFGQSLHASDTSALPVGESLTANTRAASDFEQLRPLLPDWLDSASTADQTCFSRHLLDLAILQNRTRGKSFQHEIPTLHAYTVAQLVAQIRKDHPAASDIRVENIELTITSLVVWGTFVVPGQTETLTLTLIELALQNLAGLPMGIKTVRHVDGSPTPDWMTPQYLETLVTTVDIGNVYPAMLKRRLIEDPVEAPALRKLYTDQLPIELALLALQCKIRGERGLDEQGYRYVVAALATAPGDRLVNGQRIVVRPLAFRAHRTNGSTDTVANMFIIGPEEAHKGPCLLYRPLLDPPLIQYPGQTNLLYAIQHSRTLRQSVLAWLPDNVRFNYSQYVFPGALMSVWTLPQLLVDPTVALDMTGPVSLAHDNALEADVAMALFNANAQALITQADRQSVSNAEARWATLRHGGWMLFNAALPFLGRSIGSAAWVWQIMDDLQSLIDAQNETPGTVEWSALTDVLLTLGMILAHRAASNRQTRQRTVIAPEMKPELLKPEVSRLADIGGATFPSTHETSLVTVGALSRSKPTLGMLLDTLKIEKPESLIGPENAGPHQHLYSHAAKWYAPVGERWFEVSINDDDLIQIIDSRQEVIRTGPLLTHDARGQWFIDLRLRLRGGGLGSRRKKMQQENKQRLNQKKISLTAFEATLEDKQQELINVRKAMLGATPQTAAAARRHFLDTLDTQIRAYAAHTQDLKALNALEPVPNYRSAMVERLSLQLFLMQSWLNEHSVDFRDGLRTTLTLLDEEQPVRGPERSASFTRMTDMTQGMIEKIELTHSRFQELSLLGKEACEVTRVYKAKLPPFTLSDLKLLQITLAEHLCLKDEPAPSLDAQMALDRLINDASLNIRSALDLSGDESLLNLGERIEAMDMLAQQFSAIDQRFVDLIAEYPEHILADRLEHVRTRVAEFGQDTLTHLTRLLRERRLIEPVPGPSRPVTTPTKKIIKTRFKGTIVGEPRKGADGRDTGLVDVKAPLTGKVIATFHEKTPGVWLRRVTARPAPERPAPKLADSLASGQSLLDGLAEFDRRIQAQIRRAPRIPAEIQDLYQQHAGRLREVIKHIDQSLLASNRTEERNDAAVTLRNALESAVSTLHDTGRNTRIRMIKEQPPTAARVEWLKSEGEVDIAKVTTRRRLKGPGKDFLDEYEVLDRRTREVLWYAHFHYASPADPVGSFTAAHLKTVAQRRLGGAIERDSSSQELIAIYRSEISHALASSMFFS</sequence>
<dbReference type="Pfam" id="PF20178">
    <property type="entry name" value="ToxA_N"/>
    <property type="match status" value="2"/>
</dbReference>
<feature type="coiled-coil region" evidence="1">
    <location>
        <begin position="928"/>
        <end position="955"/>
    </location>
</feature>
<dbReference type="RefSeq" id="WP_114886424.1">
    <property type="nucleotide sequence ID" value="NZ_CP029608.1"/>
</dbReference>
<evidence type="ECO:0000259" key="2">
    <source>
        <dbReference type="Pfam" id="PF20178"/>
    </source>
</evidence>
<feature type="domain" description="Dermonecrotic toxin N-terminal" evidence="2">
    <location>
        <begin position="20"/>
        <end position="257"/>
    </location>
</feature>
<name>A0A345RYB0_9PSED</name>
<accession>A0A345RYB0</accession>
<keyword evidence="1" id="KW-0175">Coiled coil</keyword>
<dbReference type="EMBL" id="CP029608">
    <property type="protein sequence ID" value="AXI64276.1"/>
    <property type="molecule type" value="Genomic_DNA"/>
</dbReference>
<organism evidence="3 4">
    <name type="scientific">Pseudomonas kribbensis</name>
    <dbReference type="NCBI Taxonomy" id="1628086"/>
    <lineage>
        <taxon>Bacteria</taxon>
        <taxon>Pseudomonadati</taxon>
        <taxon>Pseudomonadota</taxon>
        <taxon>Gammaproteobacteria</taxon>
        <taxon>Pseudomonadales</taxon>
        <taxon>Pseudomonadaceae</taxon>
        <taxon>Pseudomonas</taxon>
    </lineage>
</organism>
<dbReference type="KEGG" id="pke:DLD99_28585"/>
<gene>
    <name evidence="3" type="ORF">DLD99_28585</name>
</gene>
<evidence type="ECO:0000313" key="4">
    <source>
        <dbReference type="Proteomes" id="UP000253720"/>
    </source>
</evidence>
<feature type="domain" description="Dermonecrotic toxin N-terminal" evidence="2">
    <location>
        <begin position="368"/>
        <end position="611"/>
    </location>
</feature>
<proteinExistence type="predicted"/>
<evidence type="ECO:0000313" key="3">
    <source>
        <dbReference type="EMBL" id="AXI64276.1"/>
    </source>
</evidence>
<reference evidence="3 4" key="1">
    <citation type="submission" date="2018-05" db="EMBL/GenBank/DDBJ databases">
        <title>Complete genome sequence of Pseudomonas kribbensis 46-2(T).</title>
        <authorList>
            <person name="Jeong H."/>
            <person name="Lee S.-G."/>
            <person name="Rha E."/>
            <person name="Kim H."/>
        </authorList>
    </citation>
    <scope>NUCLEOTIDE SEQUENCE [LARGE SCALE GENOMIC DNA]</scope>
    <source>
        <strain evidence="3 4">46-2</strain>
    </source>
</reference>
<keyword evidence="4" id="KW-1185">Reference proteome</keyword>
<evidence type="ECO:0000256" key="1">
    <source>
        <dbReference type="SAM" id="Coils"/>
    </source>
</evidence>
<dbReference type="InterPro" id="IPR046673">
    <property type="entry name" value="ToxA_N"/>
</dbReference>
<dbReference type="Proteomes" id="UP000253720">
    <property type="component" value="Chromosome"/>
</dbReference>